<feature type="compositionally biased region" description="Polar residues" evidence="1">
    <location>
        <begin position="217"/>
        <end position="229"/>
    </location>
</feature>
<feature type="compositionally biased region" description="Basic and acidic residues" evidence="1">
    <location>
        <begin position="652"/>
        <end position="670"/>
    </location>
</feature>
<evidence type="ECO:0000256" key="1">
    <source>
        <dbReference type="SAM" id="MobiDB-lite"/>
    </source>
</evidence>
<feature type="compositionally biased region" description="Basic and acidic residues" evidence="1">
    <location>
        <begin position="627"/>
        <end position="645"/>
    </location>
</feature>
<sequence>MSRTPYLSATADGTNNTTNAVANTAKLSEEKSTRSIEQSSIGTAHRRGTLDILQHDKYALAAFLFRTSLVLAIAWYLNPERIPYCQCLARILLLQIWEWSDAELPGAVAHFLVLFKEILRSLSLFLLTLSATCFCAACYQSTRADSSSKLLENLTDPQRRLLGLENVQPKIDQKTPRVEVAEMPTPLEKGSFTPLVSPSHPPSSAGKGRLPLVDTTGGPSVESSSSQYLTPPPSMYRARATPTKVALFPSGGSGGDKGRPPRRKSGGDGAVSFGESADVKMKGLLDEMLVAADGTPVSGQQLTPQGRGLSASKGAHQFLSNVPISPLTNEVVGPYRESALGGAGGGLLGGPSGSPTERWDVREWPQILQHRIGGGLDVYKLSNYVDNLRETLYTEIIDLLTRFNAAVVALERCGVPLDLLLGEVNSTPSGLGLEDYLNQARGQWEKEVQEYTGLKRVLSEGEGWMDRFGHIYRRLGAMVQDSYLSSYEWSRGGVLRHRNVTVELPTDADLIMHVFLWRCDAMAEHRLHGGDRPFVKQHFLEVPPGTEESSRSLRGRNLIMRHGTSPPYFSVVENGLVHRIPTGKDNALVAIVVFLFLARRDRWLPKYNPGYRRLLEGVFGSAVHPEGGARGDKGGQKEDGKRGDKAFGLPDASKRKSDGDRDGSPEVEGR</sequence>
<dbReference type="Pfam" id="PF09786">
    <property type="entry name" value="CytochromB561_N"/>
    <property type="match status" value="1"/>
</dbReference>
<dbReference type="AlphaFoldDB" id="W7TTL7"/>
<gene>
    <name evidence="2" type="ORF">Naga_100033g38</name>
</gene>
<name>W7TTL7_9STRA</name>
<dbReference type="OrthoDB" id="509821at2759"/>
<dbReference type="PANTHER" id="PTHR21780:SF0">
    <property type="entry name" value="TRANSMEMBRANE PROTEIN 209"/>
    <property type="match status" value="1"/>
</dbReference>
<feature type="region of interest" description="Disordered" evidence="1">
    <location>
        <begin position="622"/>
        <end position="670"/>
    </location>
</feature>
<comment type="caution">
    <text evidence="2">The sequence shown here is derived from an EMBL/GenBank/DDBJ whole genome shotgun (WGS) entry which is preliminary data.</text>
</comment>
<dbReference type="GO" id="GO:0016020">
    <property type="term" value="C:membrane"/>
    <property type="evidence" value="ECO:0007669"/>
    <property type="project" value="TreeGrafter"/>
</dbReference>
<reference evidence="2 3" key="1">
    <citation type="journal article" date="2014" name="Mol. Plant">
        <title>Chromosome Scale Genome Assembly and Transcriptome Profiling of Nannochloropsis gaditana in Nitrogen Depletion.</title>
        <authorList>
            <person name="Corteggiani Carpinelli E."/>
            <person name="Telatin A."/>
            <person name="Vitulo N."/>
            <person name="Forcato C."/>
            <person name="D'Angelo M."/>
            <person name="Schiavon R."/>
            <person name="Vezzi A."/>
            <person name="Giacometti G.M."/>
            <person name="Morosinotto T."/>
            <person name="Valle G."/>
        </authorList>
    </citation>
    <scope>NUCLEOTIDE SEQUENCE [LARGE SCALE GENOMIC DNA]</scope>
    <source>
        <strain evidence="2 3">B-31</strain>
    </source>
</reference>
<feature type="region of interest" description="Disordered" evidence="1">
    <location>
        <begin position="183"/>
        <end position="274"/>
    </location>
</feature>
<dbReference type="EMBL" id="AZIL01000030">
    <property type="protein sequence ID" value="EWM30550.1"/>
    <property type="molecule type" value="Genomic_DNA"/>
</dbReference>
<proteinExistence type="predicted"/>
<protein>
    <submittedName>
        <fullName evidence="2">Conserved uncharacterized protein</fullName>
    </submittedName>
</protein>
<dbReference type="PANTHER" id="PTHR21780">
    <property type="entry name" value="TRANSMEMBRANE PROTEIN 209"/>
    <property type="match status" value="1"/>
</dbReference>
<evidence type="ECO:0000313" key="3">
    <source>
        <dbReference type="Proteomes" id="UP000019335"/>
    </source>
</evidence>
<dbReference type="InterPro" id="IPR019176">
    <property type="entry name" value="Cytochrome_B561-rel"/>
</dbReference>
<keyword evidence="3" id="KW-1185">Reference proteome</keyword>
<dbReference type="Proteomes" id="UP000019335">
    <property type="component" value="Chromosome 1"/>
</dbReference>
<evidence type="ECO:0000313" key="2">
    <source>
        <dbReference type="EMBL" id="EWM30550.1"/>
    </source>
</evidence>
<organism evidence="2 3">
    <name type="scientific">Nannochloropsis gaditana</name>
    <dbReference type="NCBI Taxonomy" id="72520"/>
    <lineage>
        <taxon>Eukaryota</taxon>
        <taxon>Sar</taxon>
        <taxon>Stramenopiles</taxon>
        <taxon>Ochrophyta</taxon>
        <taxon>Eustigmatophyceae</taxon>
        <taxon>Eustigmatales</taxon>
        <taxon>Monodopsidaceae</taxon>
        <taxon>Nannochloropsis</taxon>
    </lineage>
</organism>
<accession>W7TTL7</accession>